<evidence type="ECO:0008006" key="3">
    <source>
        <dbReference type="Google" id="ProtNLM"/>
    </source>
</evidence>
<gene>
    <name evidence="1" type="ORF">QPL79_06245</name>
</gene>
<sequence>MAFLREVLMKIRRKGANEMSIEETLAAYRLLLHVRKDLVESFYNIAERRLREVYDDFSMTMLKLDKTIQTLRRILENEAKISIDESKTFSIDENIQKLSLETSLAFRSLLQNAKLLKEFSQSMPHQYLRAILRGVDDAIDKVIKILGGF</sequence>
<reference evidence="1 2" key="1">
    <citation type="submission" date="2023-05" db="EMBL/GenBank/DDBJ databases">
        <title>A new hyperthermophilic archaea 'Ignisphaera cupida' sp. nov. and description of the family 'Ignisphaeraceae' fam. nov.</title>
        <authorList>
            <person name="Podosokorskaya O.A."/>
            <person name="Elcheninov A.G."/>
            <person name="Klukina A."/>
            <person name="Merkel A.Y."/>
        </authorList>
    </citation>
    <scope>NUCLEOTIDE SEQUENCE [LARGE SCALE GENOMIC DNA]</scope>
    <source>
        <strain evidence="1 2">4213-co</strain>
    </source>
</reference>
<organism evidence="1 2">
    <name type="scientific">Ignisphaera cupida</name>
    <dbReference type="NCBI Taxonomy" id="3050454"/>
    <lineage>
        <taxon>Archaea</taxon>
        <taxon>Thermoproteota</taxon>
        <taxon>Thermoprotei</taxon>
        <taxon>Desulfurococcales</taxon>
        <taxon>Desulfurococcaceae</taxon>
        <taxon>Ignisphaera</taxon>
    </lineage>
</organism>
<comment type="caution">
    <text evidence="1">The sequence shown here is derived from an EMBL/GenBank/DDBJ whole genome shotgun (WGS) entry which is preliminary data.</text>
</comment>
<keyword evidence="2" id="KW-1185">Reference proteome</keyword>
<dbReference type="RefSeq" id="WP_285273943.1">
    <property type="nucleotide sequence ID" value="NZ_JASNVW010000003.1"/>
</dbReference>
<dbReference type="EMBL" id="JASNVW010000003">
    <property type="protein sequence ID" value="MDK6028959.1"/>
    <property type="molecule type" value="Genomic_DNA"/>
</dbReference>
<proteinExistence type="predicted"/>
<accession>A0ABD4Z749</accession>
<name>A0ABD4Z749_9CREN</name>
<dbReference type="Proteomes" id="UP001529235">
    <property type="component" value="Unassembled WGS sequence"/>
</dbReference>
<protein>
    <recommendedName>
        <fullName evidence="3">DUF47 family protein</fullName>
    </recommendedName>
</protein>
<dbReference type="AlphaFoldDB" id="A0ABD4Z749"/>
<evidence type="ECO:0000313" key="1">
    <source>
        <dbReference type="EMBL" id="MDK6028959.1"/>
    </source>
</evidence>
<evidence type="ECO:0000313" key="2">
    <source>
        <dbReference type="Proteomes" id="UP001529235"/>
    </source>
</evidence>